<dbReference type="InterPro" id="IPR002165">
    <property type="entry name" value="Plexin_repeat"/>
</dbReference>
<sequence>GCIAACVTPYRSVPFQNVNGNLFQEPTFGDLSSLTLREDIDRLILGAGEQILTLSSKNVTKKTGQVSWESSADEKSFCQTKGKSREKCKNFITATYTLKSGKMLVCGTNAFSPSCDYMTVTDETISLDGNQMSVKGTIPFDPSDRFASLMNDDTLFSATSANFLGTEMTEMKQSLLSEPNMISVNLVEASKDSDNGEDDQVFLFFTEKAVEEQPADLLVSRVARVCKSDLGGKKILQKKWSSFIKARLDCPFGDSSALVQDVFLLKSQTNWKDSIFYATFTSNPQHSGASSHSAVCAYRLSDVNDVFAGRFLAETRTGGWVPYTGAVPSPRPGSCINDETRAAGFSSSLDLPDDYTTFVINHPLMEGVVTPIGGKPLLVQSSRKFSKIVVDQVTSPKGEQHQMLLIGTESGWLQKAVKLDGEEGRIVEELQLFEDPLPVDFLQLSTTGQLYGGTSNAVVQVDVRDCSRYTSCDDCILARDPYCGWDRMEGKCASAAGTSSWFQSLTDGDTSLCPTPDVTKEPEVVVLIKDRAQFLPCHPDTNLPTSWRFADDILHPGPRLTPISQGLIITPSSSDAGLYTCETLQDIGGRMHRRTVIQYLVQVQDTCNLAPVQETSTPVVPVQDASTPVVLVQDASTPVVPDTCNLAPVQETSTPGSPGSGDQHPGGPGSGQQDPGPGSGQQDPGKDPEGGTDHPGGLYRLGADLHFTHVPPLEEQKPG</sequence>
<evidence type="ECO:0000313" key="9">
    <source>
        <dbReference type="Proteomes" id="UP000472267"/>
    </source>
</evidence>
<dbReference type="Gene3D" id="3.30.1680.10">
    <property type="entry name" value="ligand-binding face of the semaphorins, domain 2"/>
    <property type="match status" value="1"/>
</dbReference>
<dbReference type="SUPFAM" id="SSF103575">
    <property type="entry name" value="Plexin repeat"/>
    <property type="match status" value="1"/>
</dbReference>
<dbReference type="Ensembl" id="ENSSFAT00005007990.1">
    <property type="protein sequence ID" value="ENSSFAP00005007600.1"/>
    <property type="gene ID" value="ENSSFAG00005004500.1"/>
</dbReference>
<dbReference type="PROSITE" id="PS51004">
    <property type="entry name" value="SEMA"/>
    <property type="match status" value="1"/>
</dbReference>
<reference evidence="8" key="1">
    <citation type="submission" date="2025-08" db="UniProtKB">
        <authorList>
            <consortium name="Ensembl"/>
        </authorList>
    </citation>
    <scope>IDENTIFICATION</scope>
</reference>
<dbReference type="GO" id="GO:0007411">
    <property type="term" value="P:axon guidance"/>
    <property type="evidence" value="ECO:0007669"/>
    <property type="project" value="TreeGrafter"/>
</dbReference>
<feature type="compositionally biased region" description="Low complexity" evidence="6">
    <location>
        <begin position="671"/>
        <end position="683"/>
    </location>
</feature>
<dbReference type="GO" id="GO:0045499">
    <property type="term" value="F:chemorepellent activity"/>
    <property type="evidence" value="ECO:0007669"/>
    <property type="project" value="TreeGrafter"/>
</dbReference>
<comment type="caution">
    <text evidence="5">Lacks conserved residue(s) required for the propagation of feature annotation.</text>
</comment>
<dbReference type="GO" id="GO:0071526">
    <property type="term" value="P:semaphorin-plexin signaling pathway"/>
    <property type="evidence" value="ECO:0007669"/>
    <property type="project" value="TreeGrafter"/>
</dbReference>
<feature type="region of interest" description="Disordered" evidence="6">
    <location>
        <begin position="643"/>
        <end position="719"/>
    </location>
</feature>
<keyword evidence="9" id="KW-1185">Reference proteome</keyword>
<dbReference type="SMART" id="SM00630">
    <property type="entry name" value="Sema"/>
    <property type="match status" value="1"/>
</dbReference>
<dbReference type="InterPro" id="IPR001627">
    <property type="entry name" value="Semap_dom"/>
</dbReference>
<dbReference type="SMART" id="SM00423">
    <property type="entry name" value="PSI"/>
    <property type="match status" value="1"/>
</dbReference>
<dbReference type="InterPro" id="IPR027231">
    <property type="entry name" value="Semaphorin"/>
</dbReference>
<dbReference type="InParanoid" id="A0A672FS83"/>
<dbReference type="GO" id="GO:0005615">
    <property type="term" value="C:extracellular space"/>
    <property type="evidence" value="ECO:0007669"/>
    <property type="project" value="TreeGrafter"/>
</dbReference>
<dbReference type="Proteomes" id="UP000472267">
    <property type="component" value="Unassembled WGS sequence"/>
</dbReference>
<keyword evidence="3" id="KW-1015">Disulfide bond</keyword>
<dbReference type="AlphaFoldDB" id="A0A672FS83"/>
<organism evidence="8 9">
    <name type="scientific">Salarias fasciatus</name>
    <name type="common">Jewelled blenny</name>
    <name type="synonym">Blennius fasciatus</name>
    <dbReference type="NCBI Taxonomy" id="181472"/>
    <lineage>
        <taxon>Eukaryota</taxon>
        <taxon>Metazoa</taxon>
        <taxon>Chordata</taxon>
        <taxon>Craniata</taxon>
        <taxon>Vertebrata</taxon>
        <taxon>Euteleostomi</taxon>
        <taxon>Actinopterygii</taxon>
        <taxon>Neopterygii</taxon>
        <taxon>Teleostei</taxon>
        <taxon>Neoteleostei</taxon>
        <taxon>Acanthomorphata</taxon>
        <taxon>Ovalentaria</taxon>
        <taxon>Blenniimorphae</taxon>
        <taxon>Blenniiformes</taxon>
        <taxon>Blennioidei</taxon>
        <taxon>Blenniidae</taxon>
        <taxon>Salariinae</taxon>
        <taxon>Salarias</taxon>
    </lineage>
</organism>
<evidence type="ECO:0000313" key="8">
    <source>
        <dbReference type="Ensembl" id="ENSSFAP00005007600.1"/>
    </source>
</evidence>
<proteinExistence type="predicted"/>
<evidence type="ECO:0000256" key="1">
    <source>
        <dbReference type="ARBA" id="ARBA00004370"/>
    </source>
</evidence>
<dbReference type="InterPro" id="IPR015943">
    <property type="entry name" value="WD40/YVTN_repeat-like_dom_sf"/>
</dbReference>
<comment type="subcellular location">
    <subcellularLocation>
        <location evidence="1">Membrane</location>
    </subcellularLocation>
</comment>
<dbReference type="Gene3D" id="2.130.10.10">
    <property type="entry name" value="YVTN repeat-like/Quinoprotein amine dehydrogenase"/>
    <property type="match status" value="1"/>
</dbReference>
<evidence type="ECO:0000256" key="3">
    <source>
        <dbReference type="ARBA" id="ARBA00023157"/>
    </source>
</evidence>
<evidence type="ECO:0000259" key="7">
    <source>
        <dbReference type="PROSITE" id="PS51004"/>
    </source>
</evidence>
<dbReference type="GO" id="GO:0001755">
    <property type="term" value="P:neural crest cell migration"/>
    <property type="evidence" value="ECO:0007669"/>
    <property type="project" value="TreeGrafter"/>
</dbReference>
<dbReference type="Pfam" id="PF01437">
    <property type="entry name" value="PSI"/>
    <property type="match status" value="1"/>
</dbReference>
<feature type="domain" description="Sema" evidence="7">
    <location>
        <begin position="10"/>
        <end position="463"/>
    </location>
</feature>
<dbReference type="PANTHER" id="PTHR11036:SF135">
    <property type="entry name" value="SEMAPHORIN 4D ISOFORM X1-RELATED"/>
    <property type="match status" value="1"/>
</dbReference>
<evidence type="ECO:0000256" key="4">
    <source>
        <dbReference type="ARBA" id="ARBA00023180"/>
    </source>
</evidence>
<dbReference type="PANTHER" id="PTHR11036">
    <property type="entry name" value="SEMAPHORIN"/>
    <property type="match status" value="1"/>
</dbReference>
<accession>A0A672FS83</accession>
<evidence type="ECO:0000256" key="5">
    <source>
        <dbReference type="PROSITE-ProRule" id="PRU00352"/>
    </source>
</evidence>
<dbReference type="GO" id="GO:0030335">
    <property type="term" value="P:positive regulation of cell migration"/>
    <property type="evidence" value="ECO:0007669"/>
    <property type="project" value="TreeGrafter"/>
</dbReference>
<keyword evidence="4" id="KW-0325">Glycoprotein</keyword>
<dbReference type="GO" id="GO:0043931">
    <property type="term" value="P:ossification involved in bone maturation"/>
    <property type="evidence" value="ECO:0007669"/>
    <property type="project" value="TreeGrafter"/>
</dbReference>
<reference evidence="8" key="2">
    <citation type="submission" date="2025-09" db="UniProtKB">
        <authorList>
            <consortium name="Ensembl"/>
        </authorList>
    </citation>
    <scope>IDENTIFICATION</scope>
</reference>
<dbReference type="Pfam" id="PF01403">
    <property type="entry name" value="Sema"/>
    <property type="match status" value="1"/>
</dbReference>
<evidence type="ECO:0000256" key="6">
    <source>
        <dbReference type="SAM" id="MobiDB-lite"/>
    </source>
</evidence>
<evidence type="ECO:0000256" key="2">
    <source>
        <dbReference type="ARBA" id="ARBA00023136"/>
    </source>
</evidence>
<dbReference type="GO" id="GO:0000122">
    <property type="term" value="P:negative regulation of transcription by RNA polymerase II"/>
    <property type="evidence" value="ECO:0007669"/>
    <property type="project" value="TreeGrafter"/>
</dbReference>
<name>A0A672FS83_SALFA</name>
<dbReference type="GO" id="GO:0030215">
    <property type="term" value="F:semaphorin receptor binding"/>
    <property type="evidence" value="ECO:0007669"/>
    <property type="project" value="InterPro"/>
</dbReference>
<protein>
    <recommendedName>
        <fullName evidence="7">Sema domain-containing protein</fullName>
    </recommendedName>
</protein>
<keyword evidence="2" id="KW-0472">Membrane</keyword>
<dbReference type="InterPro" id="IPR036352">
    <property type="entry name" value="Semap_dom_sf"/>
</dbReference>
<dbReference type="GO" id="GO:0005886">
    <property type="term" value="C:plasma membrane"/>
    <property type="evidence" value="ECO:0007669"/>
    <property type="project" value="TreeGrafter"/>
</dbReference>
<dbReference type="InterPro" id="IPR016201">
    <property type="entry name" value="PSI"/>
</dbReference>
<dbReference type="SUPFAM" id="SSF101912">
    <property type="entry name" value="Sema domain"/>
    <property type="match status" value="1"/>
</dbReference>